<comment type="caution">
    <text evidence="2">The sequence shown here is derived from an EMBL/GenBank/DDBJ whole genome shotgun (WGS) entry which is preliminary data.</text>
</comment>
<accession>A0A9D3YQM0</accession>
<feature type="compositionally biased region" description="Basic and acidic residues" evidence="1">
    <location>
        <begin position="27"/>
        <end position="52"/>
    </location>
</feature>
<dbReference type="EMBL" id="JAIWYP010000015">
    <property type="protein sequence ID" value="KAH3703463.1"/>
    <property type="molecule type" value="Genomic_DNA"/>
</dbReference>
<protein>
    <submittedName>
        <fullName evidence="2">Uncharacterized protein</fullName>
    </submittedName>
</protein>
<feature type="region of interest" description="Disordered" evidence="1">
    <location>
        <begin position="11"/>
        <end position="52"/>
    </location>
</feature>
<evidence type="ECO:0000313" key="3">
    <source>
        <dbReference type="Proteomes" id="UP000828390"/>
    </source>
</evidence>
<evidence type="ECO:0000256" key="1">
    <source>
        <dbReference type="SAM" id="MobiDB-lite"/>
    </source>
</evidence>
<reference evidence="2" key="2">
    <citation type="submission" date="2020-11" db="EMBL/GenBank/DDBJ databases">
        <authorList>
            <person name="McCartney M.A."/>
            <person name="Auch B."/>
            <person name="Kono T."/>
            <person name="Mallez S."/>
            <person name="Becker A."/>
            <person name="Gohl D.M."/>
            <person name="Silverstein K.A.T."/>
            <person name="Koren S."/>
            <person name="Bechman K.B."/>
            <person name="Herman A."/>
            <person name="Abrahante J.E."/>
            <person name="Garbe J."/>
        </authorList>
    </citation>
    <scope>NUCLEOTIDE SEQUENCE</scope>
    <source>
        <strain evidence="2">Duluth1</strain>
        <tissue evidence="2">Whole animal</tissue>
    </source>
</reference>
<name>A0A9D3YQM0_DREPO</name>
<gene>
    <name evidence="2" type="ORF">DPMN_078499</name>
</gene>
<evidence type="ECO:0000313" key="2">
    <source>
        <dbReference type="EMBL" id="KAH3703463.1"/>
    </source>
</evidence>
<keyword evidence="3" id="KW-1185">Reference proteome</keyword>
<dbReference type="AlphaFoldDB" id="A0A9D3YQM0"/>
<dbReference type="Proteomes" id="UP000828390">
    <property type="component" value="Unassembled WGS sequence"/>
</dbReference>
<organism evidence="2 3">
    <name type="scientific">Dreissena polymorpha</name>
    <name type="common">Zebra mussel</name>
    <name type="synonym">Mytilus polymorpha</name>
    <dbReference type="NCBI Taxonomy" id="45954"/>
    <lineage>
        <taxon>Eukaryota</taxon>
        <taxon>Metazoa</taxon>
        <taxon>Spiralia</taxon>
        <taxon>Lophotrochozoa</taxon>
        <taxon>Mollusca</taxon>
        <taxon>Bivalvia</taxon>
        <taxon>Autobranchia</taxon>
        <taxon>Heteroconchia</taxon>
        <taxon>Euheterodonta</taxon>
        <taxon>Imparidentia</taxon>
        <taxon>Neoheterodontei</taxon>
        <taxon>Myida</taxon>
        <taxon>Dreissenoidea</taxon>
        <taxon>Dreissenidae</taxon>
        <taxon>Dreissena</taxon>
    </lineage>
</organism>
<proteinExistence type="predicted"/>
<reference evidence="2" key="1">
    <citation type="journal article" date="2019" name="bioRxiv">
        <title>The Genome of the Zebra Mussel, Dreissena polymorpha: A Resource for Invasive Species Research.</title>
        <authorList>
            <person name="McCartney M.A."/>
            <person name="Auch B."/>
            <person name="Kono T."/>
            <person name="Mallez S."/>
            <person name="Zhang Y."/>
            <person name="Obille A."/>
            <person name="Becker A."/>
            <person name="Abrahante J.E."/>
            <person name="Garbe J."/>
            <person name="Badalamenti J.P."/>
            <person name="Herman A."/>
            <person name="Mangelson H."/>
            <person name="Liachko I."/>
            <person name="Sullivan S."/>
            <person name="Sone E.D."/>
            <person name="Koren S."/>
            <person name="Silverstein K.A.T."/>
            <person name="Beckman K.B."/>
            <person name="Gohl D.M."/>
        </authorList>
    </citation>
    <scope>NUCLEOTIDE SEQUENCE</scope>
    <source>
        <strain evidence="2">Duluth1</strain>
        <tissue evidence="2">Whole animal</tissue>
    </source>
</reference>
<sequence>MHGRHQGLLWSNKCCNDHDDDHDDDRDDHVHEDDDERIKNDGTKGSKGYERY</sequence>